<dbReference type="GO" id="GO:0050728">
    <property type="term" value="P:negative regulation of inflammatory response"/>
    <property type="evidence" value="ECO:0007669"/>
    <property type="project" value="TreeGrafter"/>
</dbReference>
<sequence>MGLAPQLVATLLCLLVCPGNSVRGCNRVLGEIVQTLTSLLEEKTPCTEMTVAPILTDSKRNCPVNESTQRTLKNFLENLKAIMQKKYSQ</sequence>
<dbReference type="PANTHER" id="PTHR47401:SF1">
    <property type="entry name" value="INTERLEUKIN-4"/>
    <property type="match status" value="1"/>
</dbReference>
<dbReference type="InterPro" id="IPR002354">
    <property type="entry name" value="IL-4"/>
</dbReference>
<accession>A0A8C5KGF6</accession>
<dbReference type="Pfam" id="PF00727">
    <property type="entry name" value="IL4"/>
    <property type="match status" value="1"/>
</dbReference>
<evidence type="ECO:0000256" key="2">
    <source>
        <dbReference type="ARBA" id="ARBA00022936"/>
    </source>
</evidence>
<dbReference type="InterPro" id="IPR001325">
    <property type="entry name" value="IL-4/IL-13"/>
</dbReference>
<feature type="signal peptide" evidence="5">
    <location>
        <begin position="1"/>
        <end position="21"/>
    </location>
</feature>
<dbReference type="InterPro" id="IPR009079">
    <property type="entry name" value="4_helix_cytokine-like_core"/>
</dbReference>
<dbReference type="SUPFAM" id="SSF47266">
    <property type="entry name" value="4-helical cytokines"/>
    <property type="match status" value="1"/>
</dbReference>
<evidence type="ECO:0000256" key="4">
    <source>
        <dbReference type="ARBA" id="ARBA00031287"/>
    </source>
</evidence>
<dbReference type="PANTHER" id="PTHR47401">
    <property type="entry name" value="INTERLEUKIN-4"/>
    <property type="match status" value="1"/>
</dbReference>
<dbReference type="SMART" id="SM00190">
    <property type="entry name" value="IL4_13"/>
    <property type="match status" value="1"/>
</dbReference>
<dbReference type="GeneTree" id="ENSGT01020000232637"/>
<dbReference type="GO" id="GO:0008083">
    <property type="term" value="F:growth factor activity"/>
    <property type="evidence" value="ECO:0007669"/>
    <property type="project" value="InterPro"/>
</dbReference>
<dbReference type="GO" id="GO:0005136">
    <property type="term" value="F:interleukin-4 receptor binding"/>
    <property type="evidence" value="ECO:0007669"/>
    <property type="project" value="InterPro"/>
</dbReference>
<proteinExistence type="predicted"/>
<dbReference type="GO" id="GO:0042113">
    <property type="term" value="P:B cell activation"/>
    <property type="evidence" value="ECO:0007669"/>
    <property type="project" value="UniProtKB-KW"/>
</dbReference>
<protein>
    <recommendedName>
        <fullName evidence="1">Interleukin-4</fullName>
    </recommendedName>
    <alternativeName>
        <fullName evidence="4">B-cell stimulatory factor 1</fullName>
    </alternativeName>
    <alternativeName>
        <fullName evidence="3">Lymphocyte stimulatory factor 1</fullName>
    </alternativeName>
</protein>
<name>A0A8C5KGF6_JACJA</name>
<evidence type="ECO:0000313" key="6">
    <source>
        <dbReference type="Ensembl" id="ENSJJAP00000008340.1"/>
    </source>
</evidence>
<evidence type="ECO:0000256" key="1">
    <source>
        <dbReference type="ARBA" id="ARBA00019467"/>
    </source>
</evidence>
<dbReference type="GO" id="GO:0045893">
    <property type="term" value="P:positive regulation of DNA-templated transcription"/>
    <property type="evidence" value="ECO:0007669"/>
    <property type="project" value="TreeGrafter"/>
</dbReference>
<feature type="chain" id="PRO_5034290662" description="Interleukin-4" evidence="5">
    <location>
        <begin position="22"/>
        <end position="89"/>
    </location>
</feature>
<dbReference type="AlphaFoldDB" id="A0A8C5KGF6"/>
<reference evidence="6" key="2">
    <citation type="submission" date="2025-09" db="UniProtKB">
        <authorList>
            <consortium name="Ensembl"/>
        </authorList>
    </citation>
    <scope>IDENTIFICATION</scope>
</reference>
<dbReference type="Proteomes" id="UP000694385">
    <property type="component" value="Unassembled WGS sequence"/>
</dbReference>
<evidence type="ECO:0000256" key="3">
    <source>
        <dbReference type="ARBA" id="ARBA00030247"/>
    </source>
</evidence>
<dbReference type="Ensembl" id="ENSJJAT00000014767.1">
    <property type="protein sequence ID" value="ENSJJAP00000008340.1"/>
    <property type="gene ID" value="ENSJJAG00000012514.1"/>
</dbReference>
<organism evidence="6 7">
    <name type="scientific">Jaculus jaculus</name>
    <name type="common">Lesser Egyptian jerboa</name>
    <dbReference type="NCBI Taxonomy" id="51337"/>
    <lineage>
        <taxon>Eukaryota</taxon>
        <taxon>Metazoa</taxon>
        <taxon>Chordata</taxon>
        <taxon>Craniata</taxon>
        <taxon>Vertebrata</taxon>
        <taxon>Euteleostomi</taxon>
        <taxon>Mammalia</taxon>
        <taxon>Eutheria</taxon>
        <taxon>Euarchontoglires</taxon>
        <taxon>Glires</taxon>
        <taxon>Rodentia</taxon>
        <taxon>Myomorpha</taxon>
        <taxon>Dipodoidea</taxon>
        <taxon>Dipodidae</taxon>
        <taxon>Dipodinae</taxon>
        <taxon>Jaculus</taxon>
    </lineage>
</organism>
<dbReference type="Gene3D" id="1.20.1250.10">
    <property type="match status" value="2"/>
</dbReference>
<keyword evidence="7" id="KW-1185">Reference proteome</keyword>
<dbReference type="GO" id="GO:0035771">
    <property type="term" value="P:interleukin-4-mediated signaling pathway"/>
    <property type="evidence" value="ECO:0007669"/>
    <property type="project" value="TreeGrafter"/>
</dbReference>
<reference evidence="6" key="1">
    <citation type="submission" date="2025-08" db="UniProtKB">
        <authorList>
            <consortium name="Ensembl"/>
        </authorList>
    </citation>
    <scope>IDENTIFICATION</scope>
</reference>
<dbReference type="GO" id="GO:0006955">
    <property type="term" value="P:immune response"/>
    <property type="evidence" value="ECO:0007669"/>
    <property type="project" value="InterPro"/>
</dbReference>
<evidence type="ECO:0000313" key="7">
    <source>
        <dbReference type="Proteomes" id="UP000694385"/>
    </source>
</evidence>
<dbReference type="GO" id="GO:0005576">
    <property type="term" value="C:extracellular region"/>
    <property type="evidence" value="ECO:0007669"/>
    <property type="project" value="InterPro"/>
</dbReference>
<keyword evidence="2" id="KW-0075">B-cell activation</keyword>
<evidence type="ECO:0000256" key="5">
    <source>
        <dbReference type="SAM" id="SignalP"/>
    </source>
</evidence>
<keyword evidence="5" id="KW-0732">Signal</keyword>
<dbReference type="GO" id="GO:0050776">
    <property type="term" value="P:regulation of immune response"/>
    <property type="evidence" value="ECO:0007669"/>
    <property type="project" value="TreeGrafter"/>
</dbReference>
<gene>
    <name evidence="6" type="primary">Il4</name>
</gene>